<dbReference type="PATRIC" id="fig|479117.4.peg.478"/>
<dbReference type="GO" id="GO:0006520">
    <property type="term" value="P:amino acid metabolic process"/>
    <property type="evidence" value="ECO:0007669"/>
    <property type="project" value="InterPro"/>
</dbReference>
<comment type="caution">
    <text evidence="5">The sequence shown here is derived from an EMBL/GenBank/DDBJ whole genome shotgun (WGS) entry which is preliminary data.</text>
</comment>
<feature type="domain" description="Aromatic amino acid beta-eliminating lyase/threonine aldolase" evidence="4">
    <location>
        <begin position="19"/>
        <end position="303"/>
    </location>
</feature>
<dbReference type="Proteomes" id="UP000243589">
    <property type="component" value="Unassembled WGS sequence"/>
</dbReference>
<dbReference type="PANTHER" id="PTHR48097">
    <property type="entry name" value="L-THREONINE ALDOLASE-RELATED"/>
    <property type="match status" value="1"/>
</dbReference>
<dbReference type="EC" id="4.1.2.48" evidence="5"/>
<dbReference type="Pfam" id="PF01212">
    <property type="entry name" value="Beta_elim_lyase"/>
    <property type="match status" value="1"/>
</dbReference>
<organism evidence="5 6">
    <name type="scientific">Brevibacterium ravenspurgense</name>
    <dbReference type="NCBI Taxonomy" id="479117"/>
    <lineage>
        <taxon>Bacteria</taxon>
        <taxon>Bacillati</taxon>
        <taxon>Actinomycetota</taxon>
        <taxon>Actinomycetes</taxon>
        <taxon>Micrococcales</taxon>
        <taxon>Brevibacteriaceae</taxon>
        <taxon>Brevibacterium</taxon>
    </lineage>
</organism>
<evidence type="ECO:0000256" key="1">
    <source>
        <dbReference type="ARBA" id="ARBA00001933"/>
    </source>
</evidence>
<evidence type="ECO:0000313" key="6">
    <source>
        <dbReference type="Proteomes" id="UP000243589"/>
    </source>
</evidence>
<dbReference type="PANTHER" id="PTHR48097:SF5">
    <property type="entry name" value="LOW SPECIFICITY L-THREONINE ALDOLASE"/>
    <property type="match status" value="1"/>
</dbReference>
<dbReference type="InterPro" id="IPR015422">
    <property type="entry name" value="PyrdxlP-dep_Trfase_small"/>
</dbReference>
<evidence type="ECO:0000256" key="3">
    <source>
        <dbReference type="ARBA" id="ARBA00022898"/>
    </source>
</evidence>
<keyword evidence="5" id="KW-0456">Lyase</keyword>
<gene>
    <name evidence="5" type="primary">ltaE</name>
    <name evidence="5" type="ORF">Bravens_00478</name>
</gene>
<accession>A0A150HB03</accession>
<name>A0A150HB03_9MICO</name>
<evidence type="ECO:0000313" key="5">
    <source>
        <dbReference type="EMBL" id="KXZ59231.1"/>
    </source>
</evidence>
<dbReference type="Gene3D" id="3.40.640.10">
    <property type="entry name" value="Type I PLP-dependent aspartate aminotransferase-like (Major domain)"/>
    <property type="match status" value="1"/>
</dbReference>
<dbReference type="AlphaFoldDB" id="A0A150HB03"/>
<proteinExistence type="inferred from homology"/>
<dbReference type="InterPro" id="IPR015421">
    <property type="entry name" value="PyrdxlP-dep_Trfase_major"/>
</dbReference>
<dbReference type="EMBL" id="LQQC01000005">
    <property type="protein sequence ID" value="KXZ59231.1"/>
    <property type="molecule type" value="Genomic_DNA"/>
</dbReference>
<reference evidence="5 6" key="1">
    <citation type="submission" date="2016-01" db="EMBL/GenBank/DDBJ databases">
        <title>Use of Whole Genome Sequencing to ascertain that Brevibacterium massiliense (Roux, Raoult 2009) is a later heterotypic synonym of Brevibacterium ravenspurgense (Mages 2008).</title>
        <authorList>
            <person name="Bernier A.-M."/>
            <person name="Burdz T."/>
            <person name="Huynh C."/>
            <person name="Pachecho A.L."/>
            <person name="Wiebe D."/>
            <person name="Bonner C."/>
            <person name="Bernard K."/>
        </authorList>
    </citation>
    <scope>NUCLEOTIDE SEQUENCE [LARGE SCALE GENOMIC DNA]</scope>
    <source>
        <strain evidence="5 6">CCUG56047</strain>
    </source>
</reference>
<dbReference type="SUPFAM" id="SSF53383">
    <property type="entry name" value="PLP-dependent transferases"/>
    <property type="match status" value="1"/>
</dbReference>
<comment type="cofactor">
    <cofactor evidence="1">
        <name>pyridoxal 5'-phosphate</name>
        <dbReference type="ChEBI" id="CHEBI:597326"/>
    </cofactor>
</comment>
<dbReference type="Gene3D" id="3.90.1150.10">
    <property type="entry name" value="Aspartate Aminotransferase, domain 1"/>
    <property type="match status" value="1"/>
</dbReference>
<dbReference type="InterPro" id="IPR001597">
    <property type="entry name" value="ArAA_b-elim_lyase/Thr_aldolase"/>
</dbReference>
<dbReference type="InterPro" id="IPR015424">
    <property type="entry name" value="PyrdxlP-dep_Trfase"/>
</dbReference>
<dbReference type="GO" id="GO:0016829">
    <property type="term" value="F:lyase activity"/>
    <property type="evidence" value="ECO:0007669"/>
    <property type="project" value="UniProtKB-KW"/>
</dbReference>
<dbReference type="RefSeq" id="WP_062019980.1">
    <property type="nucleotide sequence ID" value="NZ_LQQC01000005.1"/>
</dbReference>
<comment type="similarity">
    <text evidence="2">Belongs to the threonine aldolase family.</text>
</comment>
<keyword evidence="3" id="KW-0663">Pyridoxal phosphate</keyword>
<protein>
    <submittedName>
        <fullName evidence="5">Low specificity L-threonine aldolase</fullName>
        <ecNumber evidence="5">4.1.2.48</ecNumber>
    </submittedName>
</protein>
<evidence type="ECO:0000256" key="2">
    <source>
        <dbReference type="ARBA" id="ARBA00006966"/>
    </source>
</evidence>
<keyword evidence="6" id="KW-1185">Reference proteome</keyword>
<evidence type="ECO:0000259" key="4">
    <source>
        <dbReference type="Pfam" id="PF01212"/>
    </source>
</evidence>
<sequence>MTESNTPELTSHDPSVYHFGSDNYAGAHPEVLEALTRVSGGHVPAYGDDPYTVRLREWARDTFGQQALIYPVFNGTGANLLSLSAVVPRWGSVIAAPSAHINTDETGAPEITAGLKILPAQAEAGKITPEGVRAAASNRTFIHESQSCAVSLSNSTELGTVYSPDEFQAIAHTAHELDMAVHLDGSRLANAAVSCEAQLPDMTAGADIVSLGATKNGAMNAEAVVVLQPERVSGIDYLHKVLLQLSSKARYQSAQLLAMFEGDLWQRNAQHANRQADQLADKLSAAGFTVPMNVQANTVIAQIDPHVAQAAQAEGLLFYAWPAVPSGYRFMCAWDTPDHAIDMLVELLSAHRG</sequence>